<feature type="region of interest" description="Disordered" evidence="1">
    <location>
        <begin position="103"/>
        <end position="128"/>
    </location>
</feature>
<name>A0ABN8S4G9_9CNID</name>
<gene>
    <name evidence="2" type="ORF">PLOB_00031807</name>
</gene>
<dbReference type="EMBL" id="CALNXK010000409">
    <property type="protein sequence ID" value="CAH3185052.1"/>
    <property type="molecule type" value="Genomic_DNA"/>
</dbReference>
<organism evidence="2 3">
    <name type="scientific">Porites lobata</name>
    <dbReference type="NCBI Taxonomy" id="104759"/>
    <lineage>
        <taxon>Eukaryota</taxon>
        <taxon>Metazoa</taxon>
        <taxon>Cnidaria</taxon>
        <taxon>Anthozoa</taxon>
        <taxon>Hexacorallia</taxon>
        <taxon>Scleractinia</taxon>
        <taxon>Fungiina</taxon>
        <taxon>Poritidae</taxon>
        <taxon>Porites</taxon>
    </lineage>
</organism>
<keyword evidence="3" id="KW-1185">Reference proteome</keyword>
<evidence type="ECO:0000313" key="2">
    <source>
        <dbReference type="EMBL" id="CAH3185052.1"/>
    </source>
</evidence>
<comment type="caution">
    <text evidence="2">The sequence shown here is derived from an EMBL/GenBank/DDBJ whole genome shotgun (WGS) entry which is preliminary data.</text>
</comment>
<dbReference type="Proteomes" id="UP001159405">
    <property type="component" value="Unassembled WGS sequence"/>
</dbReference>
<evidence type="ECO:0000313" key="3">
    <source>
        <dbReference type="Proteomes" id="UP001159405"/>
    </source>
</evidence>
<proteinExistence type="predicted"/>
<evidence type="ECO:0000256" key="1">
    <source>
        <dbReference type="SAM" id="MobiDB-lite"/>
    </source>
</evidence>
<reference evidence="2 3" key="1">
    <citation type="submission" date="2022-05" db="EMBL/GenBank/DDBJ databases">
        <authorList>
            <consortium name="Genoscope - CEA"/>
            <person name="William W."/>
        </authorList>
    </citation>
    <scope>NUCLEOTIDE SEQUENCE [LARGE SCALE GENOMIC DNA]</scope>
</reference>
<sequence length="231" mass="26066">MARDTMDVCLRVLRGTNKSRLDSYSVRNVPCFETVFQLKQHFLENCQAEISPATDTTFRLGYYAEGNKKFSISSEIQLAEAFSLIKNGKITLWLDPHKDVPRSSLGRKRKCNSSVQDDSGDGEEEGSMKHDLPEFKLRCWARMVNGTHNSEDTPPNVPFFTGISKASKPSKTVTSGEFSTQSTDNAERKVRIRSSILQQLKDLKALREDAVLTENELSSQKEKLLKELNSL</sequence>
<accession>A0ABN8S4G9</accession>
<protein>
    <submittedName>
        <fullName evidence="2">Uncharacterized protein</fullName>
    </submittedName>
</protein>